<dbReference type="AlphaFoldDB" id="A0A6A7N912"/>
<keyword evidence="3" id="KW-1185">Reference proteome</keyword>
<dbReference type="RefSeq" id="WP_152840791.1">
    <property type="nucleotide sequence ID" value="NZ_WHUG01000014.1"/>
</dbReference>
<comment type="caution">
    <text evidence="2">The sequence shown here is derived from an EMBL/GenBank/DDBJ whole genome shotgun (WGS) entry which is preliminary data.</text>
</comment>
<feature type="signal peptide" evidence="1">
    <location>
        <begin position="1"/>
        <end position="19"/>
    </location>
</feature>
<keyword evidence="1" id="KW-0732">Signal</keyword>
<evidence type="ECO:0008006" key="4">
    <source>
        <dbReference type="Google" id="ProtNLM"/>
    </source>
</evidence>
<accession>A0A6A7N912</accession>
<proteinExistence type="predicted"/>
<gene>
    <name evidence="2" type="ORF">GEV02_25825</name>
</gene>
<evidence type="ECO:0000256" key="1">
    <source>
        <dbReference type="SAM" id="SignalP"/>
    </source>
</evidence>
<evidence type="ECO:0000313" key="2">
    <source>
        <dbReference type="EMBL" id="MQA41570.1"/>
    </source>
</evidence>
<protein>
    <recommendedName>
        <fullName evidence="4">Lipoprotein</fullName>
    </recommendedName>
</protein>
<dbReference type="EMBL" id="WHUG01000014">
    <property type="protein sequence ID" value="MQA41570.1"/>
    <property type="molecule type" value="Genomic_DNA"/>
</dbReference>
<evidence type="ECO:0000313" key="3">
    <source>
        <dbReference type="Proteomes" id="UP000440498"/>
    </source>
</evidence>
<dbReference type="Proteomes" id="UP000440498">
    <property type="component" value="Unassembled WGS sequence"/>
</dbReference>
<name>A0A6A7N912_9BURK</name>
<sequence length="107" mass="11592">MRKLLMLALAGLVAQLAGCYTVNQAGLGNFVSQTVQPGMPLDQALVRMRTEGFYCNTSSAGTVTICTRNQERLLRGSCVERVDLVRSATSTLTLGTIDVMETRCAKF</sequence>
<feature type="chain" id="PRO_5025544860" description="Lipoprotein" evidence="1">
    <location>
        <begin position="20"/>
        <end position="107"/>
    </location>
</feature>
<organism evidence="2 3">
    <name type="scientific">Rugamonas aquatica</name>
    <dbReference type="NCBI Taxonomy" id="2743357"/>
    <lineage>
        <taxon>Bacteria</taxon>
        <taxon>Pseudomonadati</taxon>
        <taxon>Pseudomonadota</taxon>
        <taxon>Betaproteobacteria</taxon>
        <taxon>Burkholderiales</taxon>
        <taxon>Oxalobacteraceae</taxon>
        <taxon>Telluria group</taxon>
        <taxon>Rugamonas</taxon>
    </lineage>
</organism>
<reference evidence="2 3" key="1">
    <citation type="submission" date="2019-10" db="EMBL/GenBank/DDBJ databases">
        <title>Two novel species isolated from a subtropical stream in China.</title>
        <authorList>
            <person name="Lu H."/>
        </authorList>
    </citation>
    <scope>NUCLEOTIDE SEQUENCE [LARGE SCALE GENOMIC DNA]</scope>
    <source>
        <strain evidence="2 3">FT29W</strain>
    </source>
</reference>